<dbReference type="Pfam" id="PF01475">
    <property type="entry name" value="FUR"/>
    <property type="match status" value="1"/>
</dbReference>
<dbReference type="eggNOG" id="COG0735">
    <property type="taxonomic scope" value="Bacteria"/>
</dbReference>
<dbReference type="STRING" id="85643.Tmz1t_3496"/>
<organism evidence="8 10">
    <name type="scientific">Thauera aminoaromatica</name>
    <dbReference type="NCBI Taxonomy" id="164330"/>
    <lineage>
        <taxon>Bacteria</taxon>
        <taxon>Pseudomonadati</taxon>
        <taxon>Pseudomonadota</taxon>
        <taxon>Betaproteobacteria</taxon>
        <taxon>Rhodocyclales</taxon>
        <taxon>Zoogloeaceae</taxon>
        <taxon>Thauera</taxon>
    </lineage>
</organism>
<evidence type="ECO:0000256" key="7">
    <source>
        <dbReference type="PIRSR" id="PIRSR602481-1"/>
    </source>
</evidence>
<comment type="cofactor">
    <cofactor evidence="7">
        <name>Zn(2+)</name>
        <dbReference type="ChEBI" id="CHEBI:29105"/>
    </cofactor>
    <text evidence="7">Binds 1 zinc ion per subunit.</text>
</comment>
<dbReference type="PANTHER" id="PTHR33202">
    <property type="entry name" value="ZINC UPTAKE REGULATION PROTEIN"/>
    <property type="match status" value="1"/>
</dbReference>
<reference evidence="10" key="1">
    <citation type="submission" date="2009-05" db="EMBL/GenBank/DDBJ databases">
        <title>Complete sequence of chromosome of Thauera sp. MZ1T.</title>
        <authorList>
            <consortium name="US DOE Joint Genome Institute"/>
            <person name="Lucas S."/>
            <person name="Copeland A."/>
            <person name="Lapidus A."/>
            <person name="Glavina del Rio T."/>
            <person name="Dalin E."/>
            <person name="Tice H."/>
            <person name="Bruce D."/>
            <person name="Goodwin L."/>
            <person name="Pitluck S."/>
            <person name="Sims D."/>
            <person name="Brettin T."/>
            <person name="Detter J.C."/>
            <person name="Han C."/>
            <person name="Larimer F."/>
            <person name="Land M."/>
            <person name="Hauser L."/>
            <person name="Kyrpides N."/>
            <person name="Mikhailova N."/>
            <person name="Sayler G.S."/>
        </authorList>
    </citation>
    <scope>NUCLEOTIDE SEQUENCE [LARGE SCALE GENOMIC DNA]</scope>
    <source>
        <strain evidence="10">MZ1T</strain>
    </source>
</reference>
<feature type="binding site" evidence="7">
    <location>
        <position position="103"/>
    </location>
    <ligand>
        <name>Zn(2+)</name>
        <dbReference type="ChEBI" id="CHEBI:29105"/>
    </ligand>
</feature>
<dbReference type="AlphaFoldDB" id="C4KDC4"/>
<evidence type="ECO:0000256" key="4">
    <source>
        <dbReference type="ARBA" id="ARBA00023015"/>
    </source>
</evidence>
<evidence type="ECO:0000313" key="9">
    <source>
        <dbReference type="EMBL" id="TXH87351.1"/>
    </source>
</evidence>
<keyword evidence="5" id="KW-0238">DNA-binding</keyword>
<dbReference type="InterPro" id="IPR002481">
    <property type="entry name" value="FUR"/>
</dbReference>
<dbReference type="Proteomes" id="UP000002186">
    <property type="component" value="Chromosome"/>
</dbReference>
<accession>A0A5C7SXF1</accession>
<dbReference type="GO" id="GO:0045892">
    <property type="term" value="P:negative regulation of DNA-templated transcription"/>
    <property type="evidence" value="ECO:0007669"/>
    <property type="project" value="TreeGrafter"/>
</dbReference>
<gene>
    <name evidence="8" type="ordered locus">Tmz1t_3496</name>
    <name evidence="9" type="ORF">E6Q80_06475</name>
</gene>
<dbReference type="Gene3D" id="1.10.10.10">
    <property type="entry name" value="Winged helix-like DNA-binding domain superfamily/Winged helix DNA-binding domain"/>
    <property type="match status" value="1"/>
</dbReference>
<keyword evidence="10" id="KW-1185">Reference proteome</keyword>
<feature type="binding site" evidence="7">
    <location>
        <position position="142"/>
    </location>
    <ligand>
        <name>Zn(2+)</name>
        <dbReference type="ChEBI" id="CHEBI:29105"/>
    </ligand>
</feature>
<dbReference type="EMBL" id="CP001281">
    <property type="protein sequence ID" value="ACR02090.1"/>
    <property type="molecule type" value="Genomic_DNA"/>
</dbReference>
<evidence type="ECO:0000313" key="8">
    <source>
        <dbReference type="EMBL" id="ACR02090.1"/>
    </source>
</evidence>
<accession>C4KDC4</accession>
<comment type="similarity">
    <text evidence="1">Belongs to the Fur family.</text>
</comment>
<dbReference type="GO" id="GO:1900376">
    <property type="term" value="P:regulation of secondary metabolite biosynthetic process"/>
    <property type="evidence" value="ECO:0007669"/>
    <property type="project" value="TreeGrafter"/>
</dbReference>
<evidence type="ECO:0000313" key="10">
    <source>
        <dbReference type="Proteomes" id="UP000002186"/>
    </source>
</evidence>
<evidence type="ECO:0000256" key="1">
    <source>
        <dbReference type="ARBA" id="ARBA00007957"/>
    </source>
</evidence>
<name>C4KDC4_THASP</name>
<dbReference type="SUPFAM" id="SSF46785">
    <property type="entry name" value="Winged helix' DNA-binding domain"/>
    <property type="match status" value="1"/>
</dbReference>
<dbReference type="GO" id="GO:0008270">
    <property type="term" value="F:zinc ion binding"/>
    <property type="evidence" value="ECO:0007669"/>
    <property type="project" value="TreeGrafter"/>
</dbReference>
<dbReference type="KEGG" id="tmz:Tmz1t_3496"/>
<dbReference type="GO" id="GO:0003700">
    <property type="term" value="F:DNA-binding transcription factor activity"/>
    <property type="evidence" value="ECO:0007669"/>
    <property type="project" value="InterPro"/>
</dbReference>
<dbReference type="EMBL" id="SSFD01000088">
    <property type="protein sequence ID" value="TXH87351.1"/>
    <property type="molecule type" value="Genomic_DNA"/>
</dbReference>
<dbReference type="InterPro" id="IPR036388">
    <property type="entry name" value="WH-like_DNA-bd_sf"/>
</dbReference>
<feature type="binding site" evidence="7">
    <location>
        <position position="106"/>
    </location>
    <ligand>
        <name>Zn(2+)</name>
        <dbReference type="ChEBI" id="CHEBI:29105"/>
    </ligand>
</feature>
<dbReference type="OrthoDB" id="8659436at2"/>
<evidence type="ECO:0000256" key="2">
    <source>
        <dbReference type="ARBA" id="ARBA00022491"/>
    </source>
</evidence>
<evidence type="ECO:0000256" key="6">
    <source>
        <dbReference type="ARBA" id="ARBA00023163"/>
    </source>
</evidence>
<keyword evidence="6" id="KW-0804">Transcription</keyword>
<dbReference type="HOGENOM" id="CLU_096072_6_0_4"/>
<dbReference type="InterPro" id="IPR036390">
    <property type="entry name" value="WH_DNA-bd_sf"/>
</dbReference>
<keyword evidence="7" id="KW-0479">Metal-binding</keyword>
<reference evidence="8 10" key="2">
    <citation type="journal article" date="2012" name="Stand. Genomic Sci.">
        <title>Complete genome sequence of Thauera aminoaromatica strain MZ1T.</title>
        <authorList>
            <person name="Jiang K."/>
            <person name="Sanseverino J."/>
            <person name="Chauhan A."/>
            <person name="Lucas S."/>
            <person name="Copeland A."/>
            <person name="Lapidus A."/>
            <person name="Del Rio T.G."/>
            <person name="Dalin E."/>
            <person name="Tice H."/>
            <person name="Bruce D."/>
            <person name="Goodwin L."/>
            <person name="Pitluck S."/>
            <person name="Sims D."/>
            <person name="Brettin T."/>
            <person name="Detter J.C."/>
            <person name="Han C."/>
            <person name="Chang Y.J."/>
            <person name="Larimer F."/>
            <person name="Land M."/>
            <person name="Hauser L."/>
            <person name="Kyrpides N.C."/>
            <person name="Mikhailova N."/>
            <person name="Moser S."/>
            <person name="Jegier P."/>
            <person name="Close D."/>
            <person name="Debruyn J.M."/>
            <person name="Wang Y."/>
            <person name="Layton A.C."/>
            <person name="Allen M.S."/>
            <person name="Sayler G.S."/>
        </authorList>
    </citation>
    <scope>NUCLEOTIDE SEQUENCE [LARGE SCALE GENOMIC DNA]</scope>
    <source>
        <strain evidence="8 10">MZ1T</strain>
    </source>
</reference>
<sequence length="152" mass="16560">MPLHEHPAATDAARELIAARGGRVTRTRVAVIQALQRSAHPLSHDELGAALDGAGIAHDRVTLYRALDWLVEQGIAQRIAGGERAWRFEIRRDGDHRHAHFHCERCGQIVCLEDVSAAAPTLPAGFAVARAELVLHGACADCGREGVERKER</sequence>
<reference evidence="9 11" key="3">
    <citation type="submission" date="2018-09" db="EMBL/GenBank/DDBJ databases">
        <title>Metagenome Assembled Genomes from an Advanced Water Purification Facility.</title>
        <authorList>
            <person name="Stamps B.W."/>
            <person name="Spear J.R."/>
        </authorList>
    </citation>
    <scope>NUCLEOTIDE SEQUENCE [LARGE SCALE GENOMIC DNA]</scope>
    <source>
        <strain evidence="9">Bin_27_1</strain>
    </source>
</reference>
<protein>
    <submittedName>
        <fullName evidence="8">Ferric uptake regulator, Fur family</fullName>
    </submittedName>
    <submittedName>
        <fullName evidence="9">Transcriptional repressor</fullName>
    </submittedName>
</protein>
<dbReference type="Proteomes" id="UP000321192">
    <property type="component" value="Unassembled WGS sequence"/>
</dbReference>
<dbReference type="Gene3D" id="3.30.1490.190">
    <property type="match status" value="1"/>
</dbReference>
<dbReference type="PANTHER" id="PTHR33202:SF7">
    <property type="entry name" value="FERRIC UPTAKE REGULATION PROTEIN"/>
    <property type="match status" value="1"/>
</dbReference>
<evidence type="ECO:0000313" key="11">
    <source>
        <dbReference type="Proteomes" id="UP000321192"/>
    </source>
</evidence>
<dbReference type="GO" id="GO:0000976">
    <property type="term" value="F:transcription cis-regulatory region binding"/>
    <property type="evidence" value="ECO:0007669"/>
    <property type="project" value="TreeGrafter"/>
</dbReference>
<dbReference type="RefSeq" id="WP_004309844.1">
    <property type="nucleotide sequence ID" value="NC_011662.2"/>
</dbReference>
<keyword evidence="4" id="KW-0805">Transcription regulation</keyword>
<keyword evidence="3 7" id="KW-0862">Zinc</keyword>
<evidence type="ECO:0000256" key="5">
    <source>
        <dbReference type="ARBA" id="ARBA00023125"/>
    </source>
</evidence>
<feature type="binding site" evidence="7">
    <location>
        <position position="139"/>
    </location>
    <ligand>
        <name>Zn(2+)</name>
        <dbReference type="ChEBI" id="CHEBI:29105"/>
    </ligand>
</feature>
<keyword evidence="2" id="KW-0678">Repressor</keyword>
<dbReference type="InterPro" id="IPR043135">
    <property type="entry name" value="Fur_C"/>
</dbReference>
<evidence type="ECO:0000256" key="3">
    <source>
        <dbReference type="ARBA" id="ARBA00022833"/>
    </source>
</evidence>
<proteinExistence type="inferred from homology"/>